<gene>
    <name evidence="9" type="ORF">GPUH_LOCUS13099</name>
</gene>
<keyword evidence="10" id="KW-1185">Reference proteome</keyword>
<dbReference type="GO" id="GO:0005049">
    <property type="term" value="F:nuclear export signal receptor activity"/>
    <property type="evidence" value="ECO:0007669"/>
    <property type="project" value="InterPro"/>
</dbReference>
<evidence type="ECO:0000256" key="2">
    <source>
        <dbReference type="ARBA" id="ARBA00004496"/>
    </source>
</evidence>
<keyword evidence="5" id="KW-0963">Cytoplasm</keyword>
<evidence type="ECO:0000256" key="3">
    <source>
        <dbReference type="ARBA" id="ARBA00009466"/>
    </source>
</evidence>
<dbReference type="Gene3D" id="1.25.10.10">
    <property type="entry name" value="Leucine-rich Repeat Variant"/>
    <property type="match status" value="1"/>
</dbReference>
<dbReference type="EMBL" id="UYRT01079914">
    <property type="protein sequence ID" value="VDN21652.1"/>
    <property type="molecule type" value="Genomic_DNA"/>
</dbReference>
<dbReference type="OrthoDB" id="5548448at2759"/>
<dbReference type="InterPro" id="IPR011989">
    <property type="entry name" value="ARM-like"/>
</dbReference>
<keyword evidence="6" id="KW-0653">Protein transport</keyword>
<evidence type="ECO:0000256" key="4">
    <source>
        <dbReference type="ARBA" id="ARBA00022448"/>
    </source>
</evidence>
<dbReference type="PANTHER" id="PTHR12596">
    <property type="entry name" value="EXPORTIN 4,7-RELATED"/>
    <property type="match status" value="1"/>
</dbReference>
<evidence type="ECO:0000256" key="7">
    <source>
        <dbReference type="ARBA" id="ARBA00023242"/>
    </source>
</evidence>
<proteinExistence type="inferred from homology"/>
<dbReference type="GO" id="GO:0005737">
    <property type="term" value="C:cytoplasm"/>
    <property type="evidence" value="ECO:0007669"/>
    <property type="project" value="UniProtKB-SubCell"/>
</dbReference>
<dbReference type="AlphaFoldDB" id="A0A183DWK9"/>
<dbReference type="Proteomes" id="UP000271098">
    <property type="component" value="Unassembled WGS sequence"/>
</dbReference>
<comment type="similarity">
    <text evidence="3">Belongs to the exportin family.</text>
</comment>
<evidence type="ECO:0000313" key="11">
    <source>
        <dbReference type="WBParaSite" id="GPUH_0001311401-mRNA-1"/>
    </source>
</evidence>
<dbReference type="InterPro" id="IPR044189">
    <property type="entry name" value="XPO4/7-like"/>
</dbReference>
<evidence type="ECO:0000313" key="9">
    <source>
        <dbReference type="EMBL" id="VDN21652.1"/>
    </source>
</evidence>
<evidence type="ECO:0000256" key="6">
    <source>
        <dbReference type="ARBA" id="ARBA00022927"/>
    </source>
</evidence>
<organism evidence="11">
    <name type="scientific">Gongylonema pulchrum</name>
    <dbReference type="NCBI Taxonomy" id="637853"/>
    <lineage>
        <taxon>Eukaryota</taxon>
        <taxon>Metazoa</taxon>
        <taxon>Ecdysozoa</taxon>
        <taxon>Nematoda</taxon>
        <taxon>Chromadorea</taxon>
        <taxon>Rhabditida</taxon>
        <taxon>Spirurina</taxon>
        <taxon>Spiruromorpha</taxon>
        <taxon>Spiruroidea</taxon>
        <taxon>Gongylonematidae</taxon>
        <taxon>Gongylonema</taxon>
    </lineage>
</organism>
<evidence type="ECO:0000313" key="10">
    <source>
        <dbReference type="Proteomes" id="UP000271098"/>
    </source>
</evidence>
<evidence type="ECO:0000256" key="8">
    <source>
        <dbReference type="ARBA" id="ARBA00040444"/>
    </source>
</evidence>
<evidence type="ECO:0000256" key="1">
    <source>
        <dbReference type="ARBA" id="ARBA00004123"/>
    </source>
</evidence>
<dbReference type="InterPro" id="IPR016024">
    <property type="entry name" value="ARM-type_fold"/>
</dbReference>
<protein>
    <recommendedName>
        <fullName evidence="8">Exportin-4</fullName>
    </recommendedName>
</protein>
<sequence>MDEPSNSEQPVVQFPASLDPKDYSADQVTEMERMASVLMSPSSSVTPEARRHAEQFFVLLHETQMSPEYCRLVIESTTNEFVVFEMVQNFVSNIFRQWVLLEAPLVRQCFEYFFSGAVRHFRSNYRGSKLLRTEMLRACAKLLKRSIFDSKACDATTLDQTVHFLIANEDPDLQVLGCEYIEAIATEFGTSWRAANLGITFDFHLRARRTFEQRMCENFLRVAELVLSWNFEEHRFPIRISYADESSPAATLRPPYSWKEIFRSDNFLCIFFELHKRVRHKETMRTSSMNCLIQLSSLMGVVLMYEDPVDSAEPLGLLDSELIGVSLIIYKLITYHQIYAFGRIGEPFVK</sequence>
<keyword evidence="7" id="KW-0539">Nucleus</keyword>
<reference evidence="11" key="1">
    <citation type="submission" date="2016-06" db="UniProtKB">
        <authorList>
            <consortium name="WormBaseParasite"/>
        </authorList>
    </citation>
    <scope>IDENTIFICATION</scope>
</reference>
<name>A0A183DWK9_9BILA</name>
<keyword evidence="4" id="KW-0813">Transport</keyword>
<dbReference type="GO" id="GO:0006611">
    <property type="term" value="P:protein export from nucleus"/>
    <property type="evidence" value="ECO:0007669"/>
    <property type="project" value="TreeGrafter"/>
</dbReference>
<dbReference type="PANTHER" id="PTHR12596:SF1">
    <property type="entry name" value="EXPORTIN-4"/>
    <property type="match status" value="1"/>
</dbReference>
<evidence type="ECO:0000256" key="5">
    <source>
        <dbReference type="ARBA" id="ARBA00022490"/>
    </source>
</evidence>
<dbReference type="GO" id="GO:0005643">
    <property type="term" value="C:nuclear pore"/>
    <property type="evidence" value="ECO:0007669"/>
    <property type="project" value="TreeGrafter"/>
</dbReference>
<dbReference type="WBParaSite" id="GPUH_0001311401-mRNA-1">
    <property type="protein sequence ID" value="GPUH_0001311401-mRNA-1"/>
    <property type="gene ID" value="GPUH_0001311401"/>
</dbReference>
<comment type="subcellular location">
    <subcellularLocation>
        <location evidence="2">Cytoplasm</location>
    </subcellularLocation>
    <subcellularLocation>
        <location evidence="1">Nucleus</location>
    </subcellularLocation>
</comment>
<reference evidence="9 10" key="2">
    <citation type="submission" date="2018-11" db="EMBL/GenBank/DDBJ databases">
        <authorList>
            <consortium name="Pathogen Informatics"/>
        </authorList>
    </citation>
    <scope>NUCLEOTIDE SEQUENCE [LARGE SCALE GENOMIC DNA]</scope>
</reference>
<accession>A0A183DWK9</accession>
<dbReference type="SUPFAM" id="SSF48371">
    <property type="entry name" value="ARM repeat"/>
    <property type="match status" value="1"/>
</dbReference>